<protein>
    <submittedName>
        <fullName evidence="6">Transporter protein</fullName>
    </submittedName>
</protein>
<dbReference type="GO" id="GO:0016020">
    <property type="term" value="C:membrane"/>
    <property type="evidence" value="ECO:0007669"/>
    <property type="project" value="UniProtKB-SubCell"/>
</dbReference>
<comment type="caution">
    <text evidence="6">The sequence shown here is derived from an EMBL/GenBank/DDBJ whole genome shotgun (WGS) entry which is preliminary data.</text>
</comment>
<dbReference type="PATRIC" id="fig|1618345.3.peg.885"/>
<feature type="transmembrane region" description="Helical" evidence="5">
    <location>
        <begin position="30"/>
        <end position="51"/>
    </location>
</feature>
<keyword evidence="2 5" id="KW-0812">Transmembrane</keyword>
<dbReference type="Pfam" id="PF02535">
    <property type="entry name" value="Zip"/>
    <property type="match status" value="1"/>
</dbReference>
<dbReference type="GO" id="GO:0046873">
    <property type="term" value="F:metal ion transmembrane transporter activity"/>
    <property type="evidence" value="ECO:0007669"/>
    <property type="project" value="InterPro"/>
</dbReference>
<sequence length="247" mass="26016">MLTSLIYGLVASSGLFIGAYLGIRFNFKRITNACIMAFGSGVLIATLASVLMEEAYEKANGAFHIVTLGFIAGGAAFVVLDYVVDILGGSHRKHKKSIRAKALANDKAIALGALLDGIPEAIVIGIGVAQNAGLGLLMLIAVLLNNVPEGISGVHGLKNAEKSRKFMYTLWTLITVVCAISAVFGYVKFQNASPLVVSLALSLAAGSILAMVSETLIPEALDEGGRRVTMFLLFGFLVIFELSHLVS</sequence>
<gene>
    <name evidence="6" type="ORF">UT18_C0016G0025</name>
</gene>
<organism evidence="6 7">
    <name type="scientific">candidate division CPR2 bacterium GW2011_GWC2_39_10</name>
    <dbReference type="NCBI Taxonomy" id="1618345"/>
    <lineage>
        <taxon>Bacteria</taxon>
        <taxon>Bacteria division CPR2</taxon>
    </lineage>
</organism>
<keyword evidence="3 5" id="KW-1133">Transmembrane helix</keyword>
<keyword evidence="4 5" id="KW-0472">Membrane</keyword>
<dbReference type="Proteomes" id="UP000034207">
    <property type="component" value="Unassembled WGS sequence"/>
</dbReference>
<dbReference type="EMBL" id="LBVV01000016">
    <property type="protein sequence ID" value="KKQ93729.1"/>
    <property type="molecule type" value="Genomic_DNA"/>
</dbReference>
<feature type="transmembrane region" description="Helical" evidence="5">
    <location>
        <begin position="195"/>
        <end position="216"/>
    </location>
</feature>
<feature type="transmembrane region" description="Helical" evidence="5">
    <location>
        <begin position="6"/>
        <end position="23"/>
    </location>
</feature>
<evidence type="ECO:0000313" key="7">
    <source>
        <dbReference type="Proteomes" id="UP000034207"/>
    </source>
</evidence>
<accession>A0A0G0P6J1</accession>
<feature type="transmembrane region" description="Helical" evidence="5">
    <location>
        <begin position="63"/>
        <end position="87"/>
    </location>
</feature>
<dbReference type="InterPro" id="IPR003689">
    <property type="entry name" value="ZIP"/>
</dbReference>
<evidence type="ECO:0000256" key="1">
    <source>
        <dbReference type="ARBA" id="ARBA00004141"/>
    </source>
</evidence>
<evidence type="ECO:0000256" key="4">
    <source>
        <dbReference type="ARBA" id="ARBA00023136"/>
    </source>
</evidence>
<proteinExistence type="predicted"/>
<comment type="subcellular location">
    <subcellularLocation>
        <location evidence="1">Membrane</location>
        <topology evidence="1">Multi-pass membrane protein</topology>
    </subcellularLocation>
</comment>
<dbReference type="AlphaFoldDB" id="A0A0G0P6J1"/>
<evidence type="ECO:0000256" key="2">
    <source>
        <dbReference type="ARBA" id="ARBA00022692"/>
    </source>
</evidence>
<evidence type="ECO:0000256" key="5">
    <source>
        <dbReference type="SAM" id="Phobius"/>
    </source>
</evidence>
<reference evidence="6 7" key="1">
    <citation type="journal article" date="2015" name="Nature">
        <title>rRNA introns, odd ribosomes, and small enigmatic genomes across a large radiation of phyla.</title>
        <authorList>
            <person name="Brown C.T."/>
            <person name="Hug L.A."/>
            <person name="Thomas B.C."/>
            <person name="Sharon I."/>
            <person name="Castelle C.J."/>
            <person name="Singh A."/>
            <person name="Wilkins M.J."/>
            <person name="Williams K.H."/>
            <person name="Banfield J.F."/>
        </authorList>
    </citation>
    <scope>NUCLEOTIDE SEQUENCE [LARGE SCALE GENOMIC DNA]</scope>
</reference>
<dbReference type="STRING" id="1618345.UT18_C0016G0025"/>
<evidence type="ECO:0000256" key="3">
    <source>
        <dbReference type="ARBA" id="ARBA00022989"/>
    </source>
</evidence>
<name>A0A0G0P6J1_UNCC2</name>
<feature type="transmembrane region" description="Helical" evidence="5">
    <location>
        <begin position="166"/>
        <end position="189"/>
    </location>
</feature>
<feature type="transmembrane region" description="Helical" evidence="5">
    <location>
        <begin position="228"/>
        <end position="246"/>
    </location>
</feature>
<evidence type="ECO:0000313" key="6">
    <source>
        <dbReference type="EMBL" id="KKQ93729.1"/>
    </source>
</evidence>